<dbReference type="PANTHER" id="PTHR46969">
    <property type="entry name" value="BIFUNCTIONAL PROTEIN HLDE"/>
    <property type="match status" value="1"/>
</dbReference>
<keyword evidence="2" id="KW-0418">Kinase</keyword>
<dbReference type="Proteomes" id="UP000005835">
    <property type="component" value="Unassembled WGS sequence"/>
</dbReference>
<evidence type="ECO:0000313" key="5">
    <source>
        <dbReference type="Proteomes" id="UP000005835"/>
    </source>
</evidence>
<dbReference type="EMBL" id="ADMG01000016">
    <property type="protein sequence ID" value="EKB31941.1"/>
    <property type="molecule type" value="Genomic_DNA"/>
</dbReference>
<dbReference type="GO" id="GO:0005829">
    <property type="term" value="C:cytosol"/>
    <property type="evidence" value="ECO:0007669"/>
    <property type="project" value="TreeGrafter"/>
</dbReference>
<dbReference type="STRING" id="742823.HMPREF9465_00518"/>
<dbReference type="FunFam" id="3.40.1190.20:FF:000002">
    <property type="entry name" value="Bifunctional protein HldE"/>
    <property type="match status" value="1"/>
</dbReference>
<accession>K1JNY2</accession>
<dbReference type="InterPro" id="IPR011611">
    <property type="entry name" value="PfkB_dom"/>
</dbReference>
<dbReference type="PROSITE" id="PS00583">
    <property type="entry name" value="PFKB_KINASES_1"/>
    <property type="match status" value="1"/>
</dbReference>
<dbReference type="HOGENOM" id="CLU_021150_0_1_4"/>
<dbReference type="eggNOG" id="COG2870">
    <property type="taxonomic scope" value="Bacteria"/>
</dbReference>
<dbReference type="NCBIfam" id="TIGR02198">
    <property type="entry name" value="rfaE_dom_I"/>
    <property type="match status" value="1"/>
</dbReference>
<dbReference type="InterPro" id="IPR011913">
    <property type="entry name" value="RfaE_dom_I"/>
</dbReference>
<evidence type="ECO:0000313" key="4">
    <source>
        <dbReference type="EMBL" id="EKB31941.1"/>
    </source>
</evidence>
<dbReference type="CDD" id="cd01172">
    <property type="entry name" value="RfaE_like"/>
    <property type="match status" value="1"/>
</dbReference>
<gene>
    <name evidence="4" type="ORF">HMPREF9465_00518</name>
</gene>
<dbReference type="GO" id="GO:0033786">
    <property type="term" value="F:heptose-1-phosphate adenylyltransferase activity"/>
    <property type="evidence" value="ECO:0007669"/>
    <property type="project" value="TreeGrafter"/>
</dbReference>
<dbReference type="PATRIC" id="fig|742823.3.peg.515"/>
<keyword evidence="5" id="KW-1185">Reference proteome</keyword>
<dbReference type="Gene3D" id="3.40.1190.20">
    <property type="match status" value="1"/>
</dbReference>
<protein>
    <submittedName>
        <fullName evidence="4">RfaE, domain I</fullName>
    </submittedName>
</protein>
<dbReference type="Pfam" id="PF00294">
    <property type="entry name" value="PfkB"/>
    <property type="match status" value="1"/>
</dbReference>
<dbReference type="PANTHER" id="PTHR46969:SF1">
    <property type="entry name" value="BIFUNCTIONAL PROTEIN HLDE"/>
    <property type="match status" value="1"/>
</dbReference>
<comment type="caution">
    <text evidence="4">The sequence shown here is derived from an EMBL/GenBank/DDBJ whole genome shotgun (WGS) entry which is preliminary data.</text>
</comment>
<feature type="domain" description="Carbohydrate kinase PfkB" evidence="3">
    <location>
        <begin position="19"/>
        <end position="309"/>
    </location>
</feature>
<organism evidence="4 5">
    <name type="scientific">Sutterella wadsworthensis 2_1_59BFAA</name>
    <dbReference type="NCBI Taxonomy" id="742823"/>
    <lineage>
        <taxon>Bacteria</taxon>
        <taxon>Pseudomonadati</taxon>
        <taxon>Pseudomonadota</taxon>
        <taxon>Betaproteobacteria</taxon>
        <taxon>Burkholderiales</taxon>
        <taxon>Sutterellaceae</taxon>
        <taxon>Sutterella</taxon>
    </lineage>
</organism>
<sequence>MAAVAPPASFMDKQTLSKARVLVTGDAMLDRYWFGDAERISPEAPVPVVRISRTEERLGGAANVAVNIASVGGRSSLLCVVGNDEPGRTLERFAREQGITPHFQFDESLDTTVKLRVVARQQQMLRCDFESHPAEEVLNKHLDKFRALLAEHDALILSDYGKGGLSHIVSMIAMARDAGIPVLIDPKGDDYSRYRGATMLTPNRSELRQVVGSWRTEEELTAKAQGLRAELGLKYLLLTRSEEGMTLYFEGGQITVPTQAREVYDVSGAGDTVIAILATMLATGMTVEEAVRTANRAAGVVVGKLGTATVSYEELF</sequence>
<name>K1JNY2_9BURK</name>
<evidence type="ECO:0000256" key="1">
    <source>
        <dbReference type="ARBA" id="ARBA00022679"/>
    </source>
</evidence>
<dbReference type="GO" id="GO:0033785">
    <property type="term" value="F:heptose 7-phosphate kinase activity"/>
    <property type="evidence" value="ECO:0007669"/>
    <property type="project" value="TreeGrafter"/>
</dbReference>
<proteinExistence type="predicted"/>
<dbReference type="GO" id="GO:0016773">
    <property type="term" value="F:phosphotransferase activity, alcohol group as acceptor"/>
    <property type="evidence" value="ECO:0007669"/>
    <property type="project" value="InterPro"/>
</dbReference>
<reference evidence="4 5" key="1">
    <citation type="submission" date="2012-05" db="EMBL/GenBank/DDBJ databases">
        <title>The Genome Sequence of Sutterella wadsworthensis 2_1_59BFAA.</title>
        <authorList>
            <consortium name="The Broad Institute Genome Sequencing Platform"/>
            <person name="Earl A."/>
            <person name="Ward D."/>
            <person name="Feldgarden M."/>
            <person name="Gevers D."/>
            <person name="Daigneault M."/>
            <person name="Strauss J."/>
            <person name="Allen-Vercoe E."/>
            <person name="Walker B."/>
            <person name="Young S.K."/>
            <person name="Zeng Q."/>
            <person name="Gargeya S."/>
            <person name="Fitzgerald M."/>
            <person name="Haas B."/>
            <person name="Abouelleil A."/>
            <person name="Alvarado L."/>
            <person name="Arachchi H.M."/>
            <person name="Berlin A.M."/>
            <person name="Chapman S.B."/>
            <person name="Goldberg J."/>
            <person name="Griggs A."/>
            <person name="Gujja S."/>
            <person name="Hansen M."/>
            <person name="Howarth C."/>
            <person name="Imamovic A."/>
            <person name="Larimer J."/>
            <person name="McCowen C."/>
            <person name="Montmayeur A."/>
            <person name="Murphy C."/>
            <person name="Neiman D."/>
            <person name="Pearson M."/>
            <person name="Priest M."/>
            <person name="Roberts A."/>
            <person name="Saif S."/>
            <person name="Shea T."/>
            <person name="Sisk P."/>
            <person name="Sykes S."/>
            <person name="Wortman J."/>
            <person name="Nusbaum C."/>
            <person name="Birren B."/>
        </authorList>
    </citation>
    <scope>NUCLEOTIDE SEQUENCE [LARGE SCALE GENOMIC DNA]</scope>
    <source>
        <strain evidence="4 5">2_1_59BFAA</strain>
    </source>
</reference>
<dbReference type="AlphaFoldDB" id="K1JNY2"/>
<dbReference type="InterPro" id="IPR002173">
    <property type="entry name" value="Carboh/pur_kinase_PfkB_CS"/>
</dbReference>
<keyword evidence="1" id="KW-0808">Transferase</keyword>
<dbReference type="InterPro" id="IPR029056">
    <property type="entry name" value="Ribokinase-like"/>
</dbReference>
<dbReference type="SUPFAM" id="SSF53613">
    <property type="entry name" value="Ribokinase-like"/>
    <property type="match status" value="1"/>
</dbReference>
<evidence type="ECO:0000256" key="2">
    <source>
        <dbReference type="ARBA" id="ARBA00022777"/>
    </source>
</evidence>
<evidence type="ECO:0000259" key="3">
    <source>
        <dbReference type="Pfam" id="PF00294"/>
    </source>
</evidence>